<dbReference type="EMBL" id="ML121532">
    <property type="protein sequence ID" value="RPB27038.1"/>
    <property type="molecule type" value="Genomic_DNA"/>
</dbReference>
<feature type="region of interest" description="Disordered" evidence="1">
    <location>
        <begin position="238"/>
        <end position="257"/>
    </location>
</feature>
<name>A0A3N4LZD9_9PEZI</name>
<sequence>MQNDRSQRQWLALDMPINQYPPPAPERARQCQREPQPWANRGLSYPPPQVPAAEQPCYERREQERNISSCGYVKESIAYPPSDDNEQQTMDSTQKPRVDWLERVPDVQALLSTRLNRRPLRFTESEGTAVEDIVPEPSPVPIVPAHQRLVLAQERRMPVESHGGEGARGRQLGQAHVIGRPRQEPDRPHLTASMAIRNLIEPTSPPAPDAIDETPRPAGSTCGADSEISSLVRRWSAPGATAEGAKQSAPDVGTAPTFHVTGAESNYLYATAGASSRPRLIPGHYYYDTNTSPGPSPHSPSPHTALQCSLEPGYCATSASREQSQDRYRVEPPASLPPAPHGHQYTSGPAAFRPETNQRDSGWRVPLSSSLAVEHSQVYNPGSADCIHGPVESHTYPNPSSNRSSHDYRHKTSFVYSGSQDRATPSASPNSHAYCSGAGSTRRESPQDQFGSTTTSRSSSIATSQYSPGVTVQHTVTPSSAKNLKSTPYYATLRPVSSGSRQPWSQTASWPLDNDIHESPTSLLPEATKLLPSFRRRRGSSRPRYPTSTRSMPNLLYISDAGNPVADALLSHRQTVIAEEPTQIDMPLGLSGKKFMPRTIGTVTPPGHGTETDAVMREAPPLPSMLKTSIDARLKQRAPSEKTVQISSRGADAWRLHAPQETPRRAKSVEHLVGRVSQYPVSAVRDQQVLIRGSKDRNPGRDGIRSSFSLQELETGKILQEMSSGLVEATPAQENIPQPAELVMPAIPGPASSEHAGEMGVQSTTPVQLTIGIESYKNPFVLIDCALALVRYSRSRFFVANGPLMQNNYTGLAETINYLGTEMQRIESTFTGQAMQEWINTVYNVEEYKDLERLTRYIAQRMDEDQHPAEAGTHRRLTNLIRKYVPNGRLGKWLQMMEGALKDISARQAREDPQAQAAQRRRATGHRTKGYRVAGEASGNFFGPGLA</sequence>
<feature type="region of interest" description="Disordered" evidence="1">
    <location>
        <begin position="200"/>
        <end position="227"/>
    </location>
</feature>
<reference evidence="2 3" key="1">
    <citation type="journal article" date="2018" name="Nat. Ecol. Evol.">
        <title>Pezizomycetes genomes reveal the molecular basis of ectomycorrhizal truffle lifestyle.</title>
        <authorList>
            <person name="Murat C."/>
            <person name="Payen T."/>
            <person name="Noel B."/>
            <person name="Kuo A."/>
            <person name="Morin E."/>
            <person name="Chen J."/>
            <person name="Kohler A."/>
            <person name="Krizsan K."/>
            <person name="Balestrini R."/>
            <person name="Da Silva C."/>
            <person name="Montanini B."/>
            <person name="Hainaut M."/>
            <person name="Levati E."/>
            <person name="Barry K.W."/>
            <person name="Belfiori B."/>
            <person name="Cichocki N."/>
            <person name="Clum A."/>
            <person name="Dockter R.B."/>
            <person name="Fauchery L."/>
            <person name="Guy J."/>
            <person name="Iotti M."/>
            <person name="Le Tacon F."/>
            <person name="Lindquist E.A."/>
            <person name="Lipzen A."/>
            <person name="Malagnac F."/>
            <person name="Mello A."/>
            <person name="Molinier V."/>
            <person name="Miyauchi S."/>
            <person name="Poulain J."/>
            <person name="Riccioni C."/>
            <person name="Rubini A."/>
            <person name="Sitrit Y."/>
            <person name="Splivallo R."/>
            <person name="Traeger S."/>
            <person name="Wang M."/>
            <person name="Zifcakova L."/>
            <person name="Wipf D."/>
            <person name="Zambonelli A."/>
            <person name="Paolocci F."/>
            <person name="Nowrousian M."/>
            <person name="Ottonello S."/>
            <person name="Baldrian P."/>
            <person name="Spatafora J.W."/>
            <person name="Henrissat B."/>
            <person name="Nagy L.G."/>
            <person name="Aury J.M."/>
            <person name="Wincker P."/>
            <person name="Grigoriev I.V."/>
            <person name="Bonfante P."/>
            <person name="Martin F.M."/>
        </authorList>
    </citation>
    <scope>NUCLEOTIDE SEQUENCE [LARGE SCALE GENOMIC DNA]</scope>
    <source>
        <strain evidence="2 3">ATCC MYA-4762</strain>
    </source>
</reference>
<keyword evidence="3" id="KW-1185">Reference proteome</keyword>
<dbReference type="InParanoid" id="A0A3N4LZD9"/>
<evidence type="ECO:0000313" key="2">
    <source>
        <dbReference type="EMBL" id="RPB27038.1"/>
    </source>
</evidence>
<feature type="region of interest" description="Disordered" evidence="1">
    <location>
        <begin position="383"/>
        <end position="483"/>
    </location>
</feature>
<protein>
    <submittedName>
        <fullName evidence="2">Uncharacterized protein</fullName>
    </submittedName>
</protein>
<feature type="region of interest" description="Disordered" evidence="1">
    <location>
        <begin position="908"/>
        <end position="928"/>
    </location>
</feature>
<evidence type="ECO:0000313" key="3">
    <source>
        <dbReference type="Proteomes" id="UP000267821"/>
    </source>
</evidence>
<feature type="compositionally biased region" description="Polar residues" evidence="1">
    <location>
        <begin position="414"/>
        <end position="433"/>
    </location>
</feature>
<feature type="region of interest" description="Disordered" evidence="1">
    <location>
        <begin position="285"/>
        <end position="363"/>
    </location>
</feature>
<feature type="compositionally biased region" description="Basic residues" evidence="1">
    <location>
        <begin position="919"/>
        <end position="928"/>
    </location>
</feature>
<accession>A0A3N4LZD9</accession>
<dbReference type="Proteomes" id="UP000267821">
    <property type="component" value="Unassembled WGS sequence"/>
</dbReference>
<organism evidence="2 3">
    <name type="scientific">Terfezia boudieri ATCC MYA-4762</name>
    <dbReference type="NCBI Taxonomy" id="1051890"/>
    <lineage>
        <taxon>Eukaryota</taxon>
        <taxon>Fungi</taxon>
        <taxon>Dikarya</taxon>
        <taxon>Ascomycota</taxon>
        <taxon>Pezizomycotina</taxon>
        <taxon>Pezizomycetes</taxon>
        <taxon>Pezizales</taxon>
        <taxon>Pezizaceae</taxon>
        <taxon>Terfezia</taxon>
    </lineage>
</organism>
<evidence type="ECO:0000256" key="1">
    <source>
        <dbReference type="SAM" id="MobiDB-lite"/>
    </source>
</evidence>
<feature type="region of interest" description="Disordered" evidence="1">
    <location>
        <begin position="1"/>
        <end position="61"/>
    </location>
</feature>
<feature type="compositionally biased region" description="Low complexity" evidence="1">
    <location>
        <begin position="452"/>
        <end position="467"/>
    </location>
</feature>
<dbReference type="AlphaFoldDB" id="A0A3N4LZD9"/>
<feature type="compositionally biased region" description="Polar residues" evidence="1">
    <location>
        <begin position="468"/>
        <end position="483"/>
    </location>
</feature>
<gene>
    <name evidence="2" type="ORF">L211DRAFT_865948</name>
</gene>
<proteinExistence type="predicted"/>
<feature type="region of interest" description="Disordered" evidence="1">
    <location>
        <begin position="588"/>
        <end position="614"/>
    </location>
</feature>
<dbReference type="OrthoDB" id="5364539at2759"/>